<comment type="caution">
    <text evidence="6">The sequence shown here is derived from an EMBL/GenBank/DDBJ whole genome shotgun (WGS) entry which is preliminary data.</text>
</comment>
<evidence type="ECO:0000259" key="5">
    <source>
        <dbReference type="PROSITE" id="PS01124"/>
    </source>
</evidence>
<accession>A0ABX2IH59</accession>
<sequence>MSARGQIPARQAFWRDPALPFIEVRTVEDGRSVCYDRHAHDSFSIGAITGGCSTYLNGRLRERVDTGTVVLMNPGEVHACSPLAGTWSYLMLYVDLAWLSALQEEHGVAAGGQFVPLEARLSRDPGLYRRLSQLHTTLLAPAADLIGREVALHEFFGALCQHAPAALQVSAGPLDPRLVRAADFIRSSSATALRLEDICRVAGLSASRLIRAFKAHYAMTPHDYLTHCRIQQCRQRLRRGEPLAQVAVETGFADQAHFQRAFKRYVAATPGEYRN</sequence>
<dbReference type="InterPro" id="IPR009057">
    <property type="entry name" value="Homeodomain-like_sf"/>
</dbReference>
<dbReference type="InterPro" id="IPR037923">
    <property type="entry name" value="HTH-like"/>
</dbReference>
<evidence type="ECO:0000256" key="4">
    <source>
        <dbReference type="ARBA" id="ARBA00023163"/>
    </source>
</evidence>
<feature type="domain" description="HTH araC/xylS-type" evidence="5">
    <location>
        <begin position="179"/>
        <end position="275"/>
    </location>
</feature>
<dbReference type="InterPro" id="IPR003313">
    <property type="entry name" value="AraC-bd"/>
</dbReference>
<proteinExistence type="predicted"/>
<dbReference type="PROSITE" id="PS01124">
    <property type="entry name" value="HTH_ARAC_FAMILY_2"/>
    <property type="match status" value="1"/>
</dbReference>
<dbReference type="InterPro" id="IPR050204">
    <property type="entry name" value="AraC_XylS_family_regulators"/>
</dbReference>
<evidence type="ECO:0000256" key="3">
    <source>
        <dbReference type="ARBA" id="ARBA00023159"/>
    </source>
</evidence>
<dbReference type="Gene3D" id="1.10.10.60">
    <property type="entry name" value="Homeodomain-like"/>
    <property type="match status" value="1"/>
</dbReference>
<evidence type="ECO:0000256" key="1">
    <source>
        <dbReference type="ARBA" id="ARBA00023015"/>
    </source>
</evidence>
<keyword evidence="4" id="KW-0804">Transcription</keyword>
<keyword evidence="7" id="KW-1185">Reference proteome</keyword>
<reference evidence="6 7" key="1">
    <citation type="submission" date="2020-06" db="EMBL/GenBank/DDBJ databases">
        <title>Draft genome of Uliginosibacterium sp. IMCC34675.</title>
        <authorList>
            <person name="Song J."/>
        </authorList>
    </citation>
    <scope>NUCLEOTIDE SEQUENCE [LARGE SCALE GENOMIC DNA]</scope>
    <source>
        <strain evidence="6 7">IMCC34675</strain>
    </source>
</reference>
<dbReference type="PANTHER" id="PTHR46796">
    <property type="entry name" value="HTH-TYPE TRANSCRIPTIONAL ACTIVATOR RHAS-RELATED"/>
    <property type="match status" value="1"/>
</dbReference>
<keyword evidence="3" id="KW-0010">Activator</keyword>
<dbReference type="SUPFAM" id="SSF51215">
    <property type="entry name" value="Regulatory protein AraC"/>
    <property type="match status" value="1"/>
</dbReference>
<dbReference type="InterPro" id="IPR018060">
    <property type="entry name" value="HTH_AraC"/>
</dbReference>
<gene>
    <name evidence="6" type="ORF">HJ583_011375</name>
</gene>
<keyword evidence="1" id="KW-0805">Transcription regulation</keyword>
<dbReference type="SUPFAM" id="SSF46689">
    <property type="entry name" value="Homeodomain-like"/>
    <property type="match status" value="2"/>
</dbReference>
<evidence type="ECO:0000313" key="6">
    <source>
        <dbReference type="EMBL" id="NSL55627.1"/>
    </source>
</evidence>
<evidence type="ECO:0000256" key="2">
    <source>
        <dbReference type="ARBA" id="ARBA00023125"/>
    </source>
</evidence>
<dbReference type="InterPro" id="IPR020449">
    <property type="entry name" value="Tscrpt_reg_AraC-type_HTH"/>
</dbReference>
<evidence type="ECO:0000313" key="7">
    <source>
        <dbReference type="Proteomes" id="UP000778523"/>
    </source>
</evidence>
<dbReference type="EMBL" id="JABCSC020000003">
    <property type="protein sequence ID" value="NSL55627.1"/>
    <property type="molecule type" value="Genomic_DNA"/>
</dbReference>
<dbReference type="PANTHER" id="PTHR46796:SF2">
    <property type="entry name" value="TRANSCRIPTIONAL REGULATORY PROTEIN"/>
    <property type="match status" value="1"/>
</dbReference>
<dbReference type="RefSeq" id="WP_170022048.1">
    <property type="nucleotide sequence ID" value="NZ_JABCSC020000003.1"/>
</dbReference>
<protein>
    <submittedName>
        <fullName evidence="6">AraC family transcriptional regulator</fullName>
    </submittedName>
</protein>
<dbReference type="Pfam" id="PF02311">
    <property type="entry name" value="AraC_binding"/>
    <property type="match status" value="1"/>
</dbReference>
<dbReference type="PRINTS" id="PR00032">
    <property type="entry name" value="HTHARAC"/>
</dbReference>
<keyword evidence="2" id="KW-0238">DNA-binding</keyword>
<dbReference type="SMART" id="SM00342">
    <property type="entry name" value="HTH_ARAC"/>
    <property type="match status" value="1"/>
</dbReference>
<dbReference type="Proteomes" id="UP000778523">
    <property type="component" value="Unassembled WGS sequence"/>
</dbReference>
<organism evidence="6 7">
    <name type="scientific">Uliginosibacterium aquaticum</name>
    <dbReference type="NCBI Taxonomy" id="2731212"/>
    <lineage>
        <taxon>Bacteria</taxon>
        <taxon>Pseudomonadati</taxon>
        <taxon>Pseudomonadota</taxon>
        <taxon>Betaproteobacteria</taxon>
        <taxon>Rhodocyclales</taxon>
        <taxon>Zoogloeaceae</taxon>
        <taxon>Uliginosibacterium</taxon>
    </lineage>
</organism>
<name>A0ABX2IH59_9RHOO</name>
<dbReference type="Pfam" id="PF12833">
    <property type="entry name" value="HTH_18"/>
    <property type="match status" value="1"/>
</dbReference>